<dbReference type="InterPro" id="IPR036259">
    <property type="entry name" value="MFS_trans_sf"/>
</dbReference>
<evidence type="ECO:0000313" key="8">
    <source>
        <dbReference type="EMBL" id="KAG7094126.1"/>
    </source>
</evidence>
<evidence type="ECO:0000256" key="5">
    <source>
        <dbReference type="ARBA" id="ARBA00023136"/>
    </source>
</evidence>
<dbReference type="InterPro" id="IPR020846">
    <property type="entry name" value="MFS_dom"/>
</dbReference>
<evidence type="ECO:0000256" key="3">
    <source>
        <dbReference type="ARBA" id="ARBA00022692"/>
    </source>
</evidence>
<dbReference type="Proteomes" id="UP001049176">
    <property type="component" value="Chromosome 4"/>
</dbReference>
<dbReference type="Pfam" id="PF07690">
    <property type="entry name" value="MFS_1"/>
    <property type="match status" value="1"/>
</dbReference>
<accession>A0A9P7UV97</accession>
<evidence type="ECO:0000259" key="7">
    <source>
        <dbReference type="PROSITE" id="PS50850"/>
    </source>
</evidence>
<dbReference type="PROSITE" id="PS50850">
    <property type="entry name" value="MFS"/>
    <property type="match status" value="1"/>
</dbReference>
<reference evidence="8" key="1">
    <citation type="journal article" date="2021" name="Genome Biol. Evol.">
        <title>The assembled and annotated genome of the fairy-ring fungus Marasmius oreades.</title>
        <authorList>
            <person name="Hiltunen M."/>
            <person name="Ament-Velasquez S.L."/>
            <person name="Johannesson H."/>
        </authorList>
    </citation>
    <scope>NUCLEOTIDE SEQUENCE</scope>
    <source>
        <strain evidence="8">03SP1</strain>
    </source>
</reference>
<keyword evidence="2" id="KW-0813">Transport</keyword>
<protein>
    <recommendedName>
        <fullName evidence="7">Major facilitator superfamily (MFS) profile domain-containing protein</fullName>
    </recommendedName>
</protein>
<name>A0A9P7UV97_9AGAR</name>
<evidence type="ECO:0000256" key="4">
    <source>
        <dbReference type="ARBA" id="ARBA00022989"/>
    </source>
</evidence>
<evidence type="ECO:0000256" key="2">
    <source>
        <dbReference type="ARBA" id="ARBA00022448"/>
    </source>
</evidence>
<evidence type="ECO:0000256" key="6">
    <source>
        <dbReference type="SAM" id="Phobius"/>
    </source>
</evidence>
<feature type="domain" description="Major facilitator superfamily (MFS) profile" evidence="7">
    <location>
        <begin position="46"/>
        <end position="230"/>
    </location>
</feature>
<dbReference type="PANTHER" id="PTHR43791">
    <property type="entry name" value="PERMEASE-RELATED"/>
    <property type="match status" value="1"/>
</dbReference>
<evidence type="ECO:0000313" key="9">
    <source>
        <dbReference type="Proteomes" id="UP001049176"/>
    </source>
</evidence>
<feature type="transmembrane region" description="Helical" evidence="6">
    <location>
        <begin position="42"/>
        <end position="59"/>
    </location>
</feature>
<dbReference type="SUPFAM" id="SSF103473">
    <property type="entry name" value="MFS general substrate transporter"/>
    <property type="match status" value="1"/>
</dbReference>
<sequence>MENDPEKSSAHSQEHAVQEIGLGSGASIIIDREAERRLLRKLDWYLLPLFTLLYCTNFVDRTAIGNAKISGIEKDLHLVGFDYNIALTVFYIFYIAAEIPSNLALKHFGSWWLAAMVTTFGIVAIGTAFVTSFAGLLVTRVLLGIAEGGTLSGLTYLLSRYYRRSELVLRIGIFFGTSPALAGAFGGLLASGILSVDDIGIVKSWRKIFLIEGQQSVFFKVLLYDGTQST</sequence>
<keyword evidence="3 6" id="KW-0812">Transmembrane</keyword>
<dbReference type="EMBL" id="CM032184">
    <property type="protein sequence ID" value="KAG7094126.1"/>
    <property type="molecule type" value="Genomic_DNA"/>
</dbReference>
<dbReference type="PANTHER" id="PTHR43791:SF48">
    <property type="entry name" value="TRANSPORTER, PUTATIVE (AFU_ORTHOLOGUE AFUA_4G01000)-RELATED"/>
    <property type="match status" value="1"/>
</dbReference>
<feature type="transmembrane region" description="Helical" evidence="6">
    <location>
        <begin position="137"/>
        <end position="159"/>
    </location>
</feature>
<proteinExistence type="predicted"/>
<feature type="transmembrane region" description="Helical" evidence="6">
    <location>
        <begin position="109"/>
        <end position="131"/>
    </location>
</feature>
<dbReference type="OrthoDB" id="2985014at2759"/>
<organism evidence="8 9">
    <name type="scientific">Marasmius oreades</name>
    <name type="common">fairy-ring Marasmius</name>
    <dbReference type="NCBI Taxonomy" id="181124"/>
    <lineage>
        <taxon>Eukaryota</taxon>
        <taxon>Fungi</taxon>
        <taxon>Dikarya</taxon>
        <taxon>Basidiomycota</taxon>
        <taxon>Agaricomycotina</taxon>
        <taxon>Agaricomycetes</taxon>
        <taxon>Agaricomycetidae</taxon>
        <taxon>Agaricales</taxon>
        <taxon>Marasmiineae</taxon>
        <taxon>Marasmiaceae</taxon>
        <taxon>Marasmius</taxon>
    </lineage>
</organism>
<dbReference type="AlphaFoldDB" id="A0A9P7UV97"/>
<keyword evidence="4 6" id="KW-1133">Transmembrane helix</keyword>
<keyword evidence="5 6" id="KW-0472">Membrane</keyword>
<comment type="subcellular location">
    <subcellularLocation>
        <location evidence="1">Membrane</location>
        <topology evidence="1">Multi-pass membrane protein</topology>
    </subcellularLocation>
</comment>
<keyword evidence="9" id="KW-1185">Reference proteome</keyword>
<evidence type="ECO:0000256" key="1">
    <source>
        <dbReference type="ARBA" id="ARBA00004141"/>
    </source>
</evidence>
<gene>
    <name evidence="8" type="ORF">E1B28_007738</name>
</gene>
<dbReference type="Gene3D" id="1.20.1250.20">
    <property type="entry name" value="MFS general substrate transporter like domains"/>
    <property type="match status" value="1"/>
</dbReference>
<dbReference type="GO" id="GO:0022857">
    <property type="term" value="F:transmembrane transporter activity"/>
    <property type="evidence" value="ECO:0007669"/>
    <property type="project" value="InterPro"/>
</dbReference>
<feature type="transmembrane region" description="Helical" evidence="6">
    <location>
        <begin position="79"/>
        <end position="97"/>
    </location>
</feature>
<dbReference type="KEGG" id="more:E1B28_007738"/>
<comment type="caution">
    <text evidence="8">The sequence shown here is derived from an EMBL/GenBank/DDBJ whole genome shotgun (WGS) entry which is preliminary data.</text>
</comment>
<feature type="transmembrane region" description="Helical" evidence="6">
    <location>
        <begin position="171"/>
        <end position="194"/>
    </location>
</feature>
<dbReference type="InterPro" id="IPR011701">
    <property type="entry name" value="MFS"/>
</dbReference>
<dbReference type="GeneID" id="66076814"/>
<dbReference type="RefSeq" id="XP_043010596.1">
    <property type="nucleotide sequence ID" value="XM_043152510.1"/>
</dbReference>
<dbReference type="GO" id="GO:0016020">
    <property type="term" value="C:membrane"/>
    <property type="evidence" value="ECO:0007669"/>
    <property type="project" value="UniProtKB-SubCell"/>
</dbReference>